<dbReference type="PROSITE" id="PS50048">
    <property type="entry name" value="ZN2_CY6_FUNGAL_2"/>
    <property type="match status" value="1"/>
</dbReference>
<dbReference type="CDD" id="cd00067">
    <property type="entry name" value="GAL4"/>
    <property type="match status" value="1"/>
</dbReference>
<reference evidence="4 5" key="1">
    <citation type="journal article" date="2014" name="Proc. Natl. Acad. Sci. U.S.A.">
        <title>Trajectory and genomic determinants of fungal-pathogen speciation and host adaptation.</title>
        <authorList>
            <person name="Hu X."/>
            <person name="Xiao G."/>
            <person name="Zheng P."/>
            <person name="Shang Y."/>
            <person name="Su Y."/>
            <person name="Zhang X."/>
            <person name="Liu X."/>
            <person name="Zhan S."/>
            <person name="St Leger R.J."/>
            <person name="Wang C."/>
        </authorList>
    </citation>
    <scope>NUCLEOTIDE SEQUENCE [LARGE SCALE GENOMIC DNA]</scope>
    <source>
        <strain evidence="4 5">ARSEF 549</strain>
    </source>
</reference>
<evidence type="ECO:0000256" key="2">
    <source>
        <dbReference type="SAM" id="MobiDB-lite"/>
    </source>
</evidence>
<keyword evidence="1" id="KW-0539">Nucleus</keyword>
<evidence type="ECO:0000256" key="1">
    <source>
        <dbReference type="ARBA" id="ARBA00023242"/>
    </source>
</evidence>
<feature type="compositionally biased region" description="Low complexity" evidence="2">
    <location>
        <begin position="41"/>
        <end position="52"/>
    </location>
</feature>
<evidence type="ECO:0000313" key="4">
    <source>
        <dbReference type="EMBL" id="KID69382.1"/>
    </source>
</evidence>
<dbReference type="Proteomes" id="UP000031186">
    <property type="component" value="Unassembled WGS sequence"/>
</dbReference>
<feature type="region of interest" description="Disordered" evidence="2">
    <location>
        <begin position="271"/>
        <end position="460"/>
    </location>
</feature>
<feature type="compositionally biased region" description="Pro residues" evidence="2">
    <location>
        <begin position="26"/>
        <end position="35"/>
    </location>
</feature>
<feature type="non-terminal residue" evidence="4">
    <location>
        <position position="1"/>
    </location>
</feature>
<feature type="compositionally biased region" description="Basic and acidic residues" evidence="2">
    <location>
        <begin position="1"/>
        <end position="18"/>
    </location>
</feature>
<feature type="compositionally biased region" description="Basic and acidic residues" evidence="2">
    <location>
        <begin position="123"/>
        <end position="138"/>
    </location>
</feature>
<sequence>MADDRYRQDRPQQNRPEDQPSQLSRQPPPPPPPPADEPRASSDSSRPSMAASVTLPSIQDPRSSSYGPPAPLSGGRGYPHDPRYASPNAVNGYPPPPAGHQPPASYLPPMQSQDPRGSPYPPPEHRGPYYDDRRRPPHPDAAYGQDAYFYRGPPGAPPNGYPRPHPGAYGPEYAQPGNAAPQMAQAAPRQRTSIACRYCRKRKIRCSGYQSAPGGKCQNCARMNQECIFQPVSSSSSTAFIPVSAVPGGVPPGTQLFGAYGQPLAPNSVPSAHHYAATGGPPPPPPTAAGNYYQPMQSPTDSFSSYGDQRGDDQVVGRRRRRTPEEQEEGYRLPPPRNTMPDDDPRRRSPAEASSNGSPGGLGHLPYQGSGPRQSPRNPSLPHPPATASHGAIAPGGRSPGGQNGSSGASTPSQAQRQPQQASSSVMSLSNLVDKNDIDKGMIDRLNRPRDPRGSPPAGA</sequence>
<dbReference type="GO" id="GO:0008270">
    <property type="term" value="F:zinc ion binding"/>
    <property type="evidence" value="ECO:0007669"/>
    <property type="project" value="InterPro"/>
</dbReference>
<proteinExistence type="predicted"/>
<dbReference type="SMART" id="SM00066">
    <property type="entry name" value="GAL4"/>
    <property type="match status" value="1"/>
</dbReference>
<dbReference type="Pfam" id="PF00172">
    <property type="entry name" value="Zn_clus"/>
    <property type="match status" value="1"/>
</dbReference>
<dbReference type="SUPFAM" id="SSF57701">
    <property type="entry name" value="Zn2/Cys6 DNA-binding domain"/>
    <property type="match status" value="1"/>
</dbReference>
<feature type="domain" description="Zn(2)-C6 fungal-type" evidence="3">
    <location>
        <begin position="195"/>
        <end position="229"/>
    </location>
</feature>
<feature type="region of interest" description="Disordered" evidence="2">
    <location>
        <begin position="1"/>
        <end position="186"/>
    </location>
</feature>
<feature type="compositionally biased region" description="Polar residues" evidence="2">
    <location>
        <begin position="294"/>
        <end position="306"/>
    </location>
</feature>
<protein>
    <submittedName>
        <fullName evidence="4">Zn(2)-C6 fungal-type DNA-binding domain protein</fullName>
    </submittedName>
</protein>
<feature type="compositionally biased region" description="Low complexity" evidence="2">
    <location>
        <begin position="409"/>
        <end position="425"/>
    </location>
</feature>
<dbReference type="EMBL" id="AZNF01000002">
    <property type="protein sequence ID" value="KID69382.1"/>
    <property type="molecule type" value="Genomic_DNA"/>
</dbReference>
<dbReference type="Gene3D" id="4.10.240.10">
    <property type="entry name" value="Zn(2)-C6 fungal-type DNA-binding domain"/>
    <property type="match status" value="1"/>
</dbReference>
<keyword evidence="5" id="KW-1185">Reference proteome</keyword>
<feature type="compositionally biased region" description="Basic and acidic residues" evidence="2">
    <location>
        <begin position="434"/>
        <end position="453"/>
    </location>
</feature>
<feature type="compositionally biased region" description="Polar residues" evidence="2">
    <location>
        <begin position="54"/>
        <end position="66"/>
    </location>
</feature>
<feature type="compositionally biased region" description="Low complexity" evidence="2">
    <location>
        <begin position="174"/>
        <end position="186"/>
    </location>
</feature>
<dbReference type="HOGENOM" id="CLU_029878_0_0_1"/>
<name>A0A0B4FNL7_METAF</name>
<dbReference type="PROSITE" id="PS00463">
    <property type="entry name" value="ZN2_CY6_FUNGAL_1"/>
    <property type="match status" value="1"/>
</dbReference>
<comment type="caution">
    <text evidence="4">The sequence shown here is derived from an EMBL/GenBank/DDBJ whole genome shotgun (WGS) entry which is preliminary data.</text>
</comment>
<keyword evidence="4" id="KW-0238">DNA-binding</keyword>
<evidence type="ECO:0000313" key="5">
    <source>
        <dbReference type="Proteomes" id="UP000031186"/>
    </source>
</evidence>
<dbReference type="GO" id="GO:0000981">
    <property type="term" value="F:DNA-binding transcription factor activity, RNA polymerase II-specific"/>
    <property type="evidence" value="ECO:0007669"/>
    <property type="project" value="InterPro"/>
</dbReference>
<gene>
    <name evidence="4" type="ORF">MAN_01896</name>
</gene>
<organism evidence="4 5">
    <name type="scientific">Metarhizium anisopliae (strain ARSEF 549)</name>
    <dbReference type="NCBI Taxonomy" id="3151832"/>
    <lineage>
        <taxon>Eukaryota</taxon>
        <taxon>Fungi</taxon>
        <taxon>Dikarya</taxon>
        <taxon>Ascomycota</taxon>
        <taxon>Pezizomycotina</taxon>
        <taxon>Sordariomycetes</taxon>
        <taxon>Hypocreomycetidae</taxon>
        <taxon>Hypocreales</taxon>
        <taxon>Clavicipitaceae</taxon>
        <taxon>Metarhizium</taxon>
    </lineage>
</organism>
<dbReference type="InterPro" id="IPR001138">
    <property type="entry name" value="Zn2Cys6_DnaBD"/>
</dbReference>
<feature type="compositionally biased region" description="Pro residues" evidence="2">
    <location>
        <begin position="154"/>
        <end position="165"/>
    </location>
</feature>
<dbReference type="InterPro" id="IPR036864">
    <property type="entry name" value="Zn2-C6_fun-type_DNA-bd_sf"/>
</dbReference>
<evidence type="ECO:0000259" key="3">
    <source>
        <dbReference type="PROSITE" id="PS50048"/>
    </source>
</evidence>
<dbReference type="GO" id="GO:0003677">
    <property type="term" value="F:DNA binding"/>
    <property type="evidence" value="ECO:0007669"/>
    <property type="project" value="UniProtKB-KW"/>
</dbReference>
<accession>A0A0B4FNL7</accession>
<dbReference type="AlphaFoldDB" id="A0A0B4FNL7"/>
<dbReference type="VEuPathDB" id="FungiDB:MAN_01896"/>
<dbReference type="OrthoDB" id="5401558at2759"/>